<evidence type="ECO:0000256" key="4">
    <source>
        <dbReference type="ARBA" id="ARBA00022519"/>
    </source>
</evidence>
<comment type="caution">
    <text evidence="10">The sequence shown here is derived from an EMBL/GenBank/DDBJ whole genome shotgun (WGS) entry which is preliminary data.</text>
</comment>
<dbReference type="InterPro" id="IPR042094">
    <property type="entry name" value="T2SS_GspF_sf"/>
</dbReference>
<feature type="domain" description="Type II secretion system protein GspF" evidence="9">
    <location>
        <begin position="72"/>
        <end position="192"/>
    </location>
</feature>
<dbReference type="GO" id="GO:0005886">
    <property type="term" value="C:plasma membrane"/>
    <property type="evidence" value="ECO:0007669"/>
    <property type="project" value="UniProtKB-SubCell"/>
</dbReference>
<evidence type="ECO:0000256" key="8">
    <source>
        <dbReference type="SAM" id="Phobius"/>
    </source>
</evidence>
<dbReference type="OrthoDB" id="9805682at2"/>
<evidence type="ECO:0000256" key="1">
    <source>
        <dbReference type="ARBA" id="ARBA00004429"/>
    </source>
</evidence>
<evidence type="ECO:0000256" key="2">
    <source>
        <dbReference type="ARBA" id="ARBA00005745"/>
    </source>
</evidence>
<keyword evidence="4" id="KW-0997">Cell inner membrane</keyword>
<dbReference type="PANTHER" id="PTHR30012">
    <property type="entry name" value="GENERAL SECRETION PATHWAY PROTEIN"/>
    <property type="match status" value="1"/>
</dbReference>
<dbReference type="EMBL" id="SJPW01000002">
    <property type="protein sequence ID" value="TWU58436.1"/>
    <property type="molecule type" value="Genomic_DNA"/>
</dbReference>
<comment type="similarity">
    <text evidence="2">Belongs to the GSP F family.</text>
</comment>
<evidence type="ECO:0000256" key="5">
    <source>
        <dbReference type="ARBA" id="ARBA00022692"/>
    </source>
</evidence>
<dbReference type="InterPro" id="IPR003004">
    <property type="entry name" value="GspF/PilC"/>
</dbReference>
<dbReference type="InterPro" id="IPR018076">
    <property type="entry name" value="T2SS_GspF_dom"/>
</dbReference>
<dbReference type="AlphaFoldDB" id="A0A5C6FEA4"/>
<comment type="subcellular location">
    <subcellularLocation>
        <location evidence="1">Cell inner membrane</location>
        <topology evidence="1">Multi-pass membrane protein</topology>
    </subcellularLocation>
</comment>
<evidence type="ECO:0000256" key="3">
    <source>
        <dbReference type="ARBA" id="ARBA00022475"/>
    </source>
</evidence>
<feature type="transmembrane region" description="Helical" evidence="8">
    <location>
        <begin position="222"/>
        <end position="241"/>
    </location>
</feature>
<feature type="transmembrane region" description="Helical" evidence="8">
    <location>
        <begin position="375"/>
        <end position="396"/>
    </location>
</feature>
<feature type="transmembrane region" description="Helical" evidence="8">
    <location>
        <begin position="165"/>
        <end position="191"/>
    </location>
</feature>
<keyword evidence="7 8" id="KW-0472">Membrane</keyword>
<protein>
    <submittedName>
        <fullName evidence="10">Type II secretion system protein F</fullName>
    </submittedName>
</protein>
<keyword evidence="6 8" id="KW-1133">Transmembrane helix</keyword>
<reference evidence="10 11" key="1">
    <citation type="submission" date="2019-02" db="EMBL/GenBank/DDBJ databases">
        <title>Deep-cultivation of Planctomycetes and their phenomic and genomic characterization uncovers novel biology.</title>
        <authorList>
            <person name="Wiegand S."/>
            <person name="Jogler M."/>
            <person name="Boedeker C."/>
            <person name="Pinto D."/>
            <person name="Vollmers J."/>
            <person name="Rivas-Marin E."/>
            <person name="Kohn T."/>
            <person name="Peeters S.H."/>
            <person name="Heuer A."/>
            <person name="Rast P."/>
            <person name="Oberbeckmann S."/>
            <person name="Bunk B."/>
            <person name="Jeske O."/>
            <person name="Meyerdierks A."/>
            <person name="Storesund J.E."/>
            <person name="Kallscheuer N."/>
            <person name="Luecker S."/>
            <person name="Lage O.M."/>
            <person name="Pohl T."/>
            <person name="Merkel B.J."/>
            <person name="Hornburger P."/>
            <person name="Mueller R.-W."/>
            <person name="Bruemmer F."/>
            <person name="Labrenz M."/>
            <person name="Spormann A.M."/>
            <person name="Op Den Camp H."/>
            <person name="Overmann J."/>
            <person name="Amann R."/>
            <person name="Jetten M.S.M."/>
            <person name="Mascher T."/>
            <person name="Medema M.H."/>
            <person name="Devos D.P."/>
            <person name="Kaster A.-K."/>
            <person name="Ovreas L."/>
            <person name="Rohde M."/>
            <person name="Galperin M.Y."/>
            <person name="Jogler C."/>
        </authorList>
    </citation>
    <scope>NUCLEOTIDE SEQUENCE [LARGE SCALE GENOMIC DNA]</scope>
    <source>
        <strain evidence="10 11">Poly51</strain>
    </source>
</reference>
<accession>A0A5C6FEA4</accession>
<dbReference type="FunFam" id="1.20.81.30:FF:000001">
    <property type="entry name" value="Type II secretion system protein F"/>
    <property type="match status" value="1"/>
</dbReference>
<organism evidence="10 11">
    <name type="scientific">Rubripirellula tenax</name>
    <dbReference type="NCBI Taxonomy" id="2528015"/>
    <lineage>
        <taxon>Bacteria</taxon>
        <taxon>Pseudomonadati</taxon>
        <taxon>Planctomycetota</taxon>
        <taxon>Planctomycetia</taxon>
        <taxon>Pirellulales</taxon>
        <taxon>Pirellulaceae</taxon>
        <taxon>Rubripirellula</taxon>
    </lineage>
</organism>
<evidence type="ECO:0000259" key="9">
    <source>
        <dbReference type="Pfam" id="PF00482"/>
    </source>
</evidence>
<gene>
    <name evidence="10" type="primary">epsF_4</name>
    <name evidence="10" type="ORF">Poly51_12140</name>
</gene>
<dbReference type="PANTHER" id="PTHR30012:SF0">
    <property type="entry name" value="TYPE II SECRETION SYSTEM PROTEIN F-RELATED"/>
    <property type="match status" value="1"/>
</dbReference>
<name>A0A5C6FEA4_9BACT</name>
<sequence length="402" mass="43440">MTVYSYSGVGRDSQTVRGTVAADTPRQARDQLRAEGVRVRKLDECQTSAPSRGWRPNFSLTSTKVQWSTAVHELAMMLHAGIPMLDALDTITDQNTGPFRAAMLGVRDKVAAGSSLAESLAARPDLFDAASVHMVEVGENSGTLDSVLTQLADFKRKQLNLRDNVTTAMVYPLFLVFFGGAAGLFLMTWVLPPLLENLQETMDVLPWPTRVAKGISDLLLSYGWLIAILAVFAIGAGVFGLRTEAGKTFWHRTMLRLPIIGPMAVKQGVARIAMIIATLSRSGVELTRAVELAERSTENVIFKGALHQCGERIAAGEEVAEALQQSGAFPPLAVRVFSVGQESGKLDEMLFRLADDYDAQVATASARLTALLEPVLILFLAAMVGFLLLATILPILEAGNVQ</sequence>
<keyword evidence="11" id="KW-1185">Reference proteome</keyword>
<keyword evidence="5 8" id="KW-0812">Transmembrane</keyword>
<proteinExistence type="inferred from homology"/>
<keyword evidence="3" id="KW-1003">Cell membrane</keyword>
<feature type="domain" description="Type II secretion system protein GspF" evidence="9">
    <location>
        <begin position="276"/>
        <end position="394"/>
    </location>
</feature>
<dbReference type="Pfam" id="PF00482">
    <property type="entry name" value="T2SSF"/>
    <property type="match status" value="2"/>
</dbReference>
<dbReference type="PRINTS" id="PR00812">
    <property type="entry name" value="BCTERIALGSPF"/>
</dbReference>
<evidence type="ECO:0000256" key="6">
    <source>
        <dbReference type="ARBA" id="ARBA00022989"/>
    </source>
</evidence>
<evidence type="ECO:0000313" key="10">
    <source>
        <dbReference type="EMBL" id="TWU58436.1"/>
    </source>
</evidence>
<evidence type="ECO:0000256" key="7">
    <source>
        <dbReference type="ARBA" id="ARBA00023136"/>
    </source>
</evidence>
<dbReference type="RefSeq" id="WP_146455331.1">
    <property type="nucleotide sequence ID" value="NZ_SJPW01000002.1"/>
</dbReference>
<evidence type="ECO:0000313" key="11">
    <source>
        <dbReference type="Proteomes" id="UP000318288"/>
    </source>
</evidence>
<dbReference type="Gene3D" id="1.20.81.30">
    <property type="entry name" value="Type II secretion system (T2SS), domain F"/>
    <property type="match status" value="2"/>
</dbReference>
<dbReference type="Proteomes" id="UP000318288">
    <property type="component" value="Unassembled WGS sequence"/>
</dbReference>